<dbReference type="AlphaFoldDB" id="S0G7T3"/>
<keyword evidence="2" id="KW-1185">Reference proteome</keyword>
<sequence>MAATIIGRVKSGKGKSYEVKWDQSNRDVYVSWGGWSHIGKASSANEAMNKAEAWLYNK</sequence>
<reference evidence="1 2" key="1">
    <citation type="journal article" date="2013" name="Genome Announc.">
        <title>Draft Genome Sequence of Desulfotignum phosphitoxidans DSM 13687 Strain FiPS-3.</title>
        <authorList>
            <person name="Poehlein A."/>
            <person name="Daniel R."/>
            <person name="Simeonova D.D."/>
        </authorList>
    </citation>
    <scope>NUCLEOTIDE SEQUENCE [LARGE SCALE GENOMIC DNA]</scope>
    <source>
        <strain evidence="1 2">DSM 13687</strain>
    </source>
</reference>
<accession>S0G7T3</accession>
<dbReference type="RefSeq" id="WP_006964171.1">
    <property type="nucleotide sequence ID" value="NZ_APJX01000001.1"/>
</dbReference>
<dbReference type="Proteomes" id="UP000014216">
    <property type="component" value="Unassembled WGS sequence"/>
</dbReference>
<organism evidence="1 2">
    <name type="scientific">Desulfotignum phosphitoxidans DSM 13687</name>
    <dbReference type="NCBI Taxonomy" id="1286635"/>
    <lineage>
        <taxon>Bacteria</taxon>
        <taxon>Pseudomonadati</taxon>
        <taxon>Thermodesulfobacteriota</taxon>
        <taxon>Desulfobacteria</taxon>
        <taxon>Desulfobacterales</taxon>
        <taxon>Desulfobacteraceae</taxon>
        <taxon>Desulfotignum</taxon>
    </lineage>
</organism>
<name>S0G7T3_9BACT</name>
<comment type="caution">
    <text evidence="1">The sequence shown here is derived from an EMBL/GenBank/DDBJ whole genome shotgun (WGS) entry which is preliminary data.</text>
</comment>
<protein>
    <submittedName>
        <fullName evidence="1">Uncharacterized protein</fullName>
    </submittedName>
</protein>
<dbReference type="EMBL" id="APJX01000001">
    <property type="protein sequence ID" value="EMS81447.1"/>
    <property type="molecule type" value="Genomic_DNA"/>
</dbReference>
<gene>
    <name evidence="1" type="ORF">Dpo_1c05880</name>
</gene>
<evidence type="ECO:0000313" key="1">
    <source>
        <dbReference type="EMBL" id="EMS81447.1"/>
    </source>
</evidence>
<proteinExistence type="predicted"/>
<evidence type="ECO:0000313" key="2">
    <source>
        <dbReference type="Proteomes" id="UP000014216"/>
    </source>
</evidence>